<dbReference type="HOGENOM" id="CLU_1792638_0_0_10"/>
<dbReference type="AlphaFoldDB" id="D1Q072"/>
<name>D1Q072_9BACT</name>
<accession>D1Q072</accession>
<protein>
    <submittedName>
        <fullName evidence="1">Uncharacterized protein</fullName>
    </submittedName>
</protein>
<keyword evidence="2" id="KW-1185">Reference proteome</keyword>
<evidence type="ECO:0000313" key="1">
    <source>
        <dbReference type="EMBL" id="EFA42971.1"/>
    </source>
</evidence>
<gene>
    <name evidence="1" type="ORF">HMPREF0645_2607</name>
</gene>
<reference evidence="1 2" key="1">
    <citation type="submission" date="2009-10" db="EMBL/GenBank/DDBJ databases">
        <authorList>
            <person name="Qin X."/>
            <person name="Bachman B."/>
            <person name="Battles P."/>
            <person name="Bell A."/>
            <person name="Bess C."/>
            <person name="Bickham C."/>
            <person name="Chaboub L."/>
            <person name="Chen D."/>
            <person name="Coyle M."/>
            <person name="Deiros D.R."/>
            <person name="Dinh H."/>
            <person name="Forbes L."/>
            <person name="Fowler G."/>
            <person name="Francisco L."/>
            <person name="Fu Q."/>
            <person name="Gubbala S."/>
            <person name="Hale W."/>
            <person name="Han Y."/>
            <person name="Hemphill L."/>
            <person name="Highlander S.K."/>
            <person name="Hirani K."/>
            <person name="Hogues M."/>
            <person name="Jackson L."/>
            <person name="Jakkamsetti A."/>
            <person name="Javaid M."/>
            <person name="Jiang H."/>
            <person name="Korchina V."/>
            <person name="Kovar C."/>
            <person name="Lara F."/>
            <person name="Lee S."/>
            <person name="Mata R."/>
            <person name="Mathew T."/>
            <person name="Moen C."/>
            <person name="Morales K."/>
            <person name="Munidasa M."/>
            <person name="Nazareth L."/>
            <person name="Ngo R."/>
            <person name="Nguyen L."/>
            <person name="Okwuonu G."/>
            <person name="Ongeri F."/>
            <person name="Patil S."/>
            <person name="Petrosino J."/>
            <person name="Pham C."/>
            <person name="Pham P."/>
            <person name="Pu L.-L."/>
            <person name="Puazo M."/>
            <person name="Raj R."/>
            <person name="Reid J."/>
            <person name="Rouhana J."/>
            <person name="Saada N."/>
            <person name="Shang Y."/>
            <person name="Simmons D."/>
            <person name="Thornton R."/>
            <person name="Warren J."/>
            <person name="Weissenberger G."/>
            <person name="Zhang J."/>
            <person name="Zhang L."/>
            <person name="Zhou C."/>
            <person name="Zhu D."/>
            <person name="Muzny D."/>
            <person name="Worley K."/>
            <person name="Gibbs R."/>
        </authorList>
    </citation>
    <scope>NUCLEOTIDE SEQUENCE [LARGE SCALE GENOMIC DNA]</scope>
    <source>
        <strain evidence="1 2">DSM 17361</strain>
    </source>
</reference>
<comment type="caution">
    <text evidence="1">The sequence shown here is derived from an EMBL/GenBank/DDBJ whole genome shotgun (WGS) entry which is preliminary data.</text>
</comment>
<evidence type="ECO:0000313" key="2">
    <source>
        <dbReference type="Proteomes" id="UP000003160"/>
    </source>
</evidence>
<dbReference type="EMBL" id="ACKS01000107">
    <property type="protein sequence ID" value="EFA42971.1"/>
    <property type="molecule type" value="Genomic_DNA"/>
</dbReference>
<proteinExistence type="predicted"/>
<dbReference type="Proteomes" id="UP000003160">
    <property type="component" value="Unassembled WGS sequence"/>
</dbReference>
<organism evidence="1 2">
    <name type="scientific">Hallella bergensis DSM 17361</name>
    <dbReference type="NCBI Taxonomy" id="585502"/>
    <lineage>
        <taxon>Bacteria</taxon>
        <taxon>Pseudomonadati</taxon>
        <taxon>Bacteroidota</taxon>
        <taxon>Bacteroidia</taxon>
        <taxon>Bacteroidales</taxon>
        <taxon>Prevotellaceae</taxon>
        <taxon>Hallella</taxon>
    </lineage>
</organism>
<dbReference type="RefSeq" id="WP_007175002.1">
    <property type="nucleotide sequence ID" value="NZ_GG704783.1"/>
</dbReference>
<sequence length="150" mass="17832">MERITSATIFKAFDGTIFESEIKCKEYEKKRKEFLNRIEFFLVRHSPDLTETGLFTKAFLVAVYSTECLQREIVNNYCIKKFGYLGPSVQGVRFQTYFSVSSINFETYLIGVIEEWKGKRRYDKILLSPTELDEFKGIERFDYMKEWGFK</sequence>
<dbReference type="OrthoDB" id="9916094at2"/>